<dbReference type="EMBL" id="CP079836">
    <property type="protein sequence ID" value="QXX17122.1"/>
    <property type="molecule type" value="Genomic_DNA"/>
</dbReference>
<dbReference type="Pfam" id="PF00419">
    <property type="entry name" value="Fimbrial"/>
    <property type="match status" value="1"/>
</dbReference>
<dbReference type="InterPro" id="IPR008966">
    <property type="entry name" value="Adhesion_dom_sf"/>
</dbReference>
<dbReference type="RefSeq" id="WP_001023676.1">
    <property type="nucleotide sequence ID" value="NZ_CP079838.1"/>
</dbReference>
<dbReference type="EMBL" id="CP079837">
    <property type="protein sequence ID" value="QXX24769.1"/>
    <property type="molecule type" value="Genomic_DNA"/>
</dbReference>
<proteinExistence type="predicted"/>
<sequence>MNILLKVICPVVVGGVMLNINSAQAIDVNVRITGEILIPPCKINNDAVVNVTFGKIALQKVDGVQSAVSKTLDVNCDYYQGTPYIVVAGNAMTGVVDKNVLETAGDNAGRLGIALYQGNGVNTSAPMKIGTGGDKGAYGYPVIRGLSGSGASGQFTFTAVPWKKSTAQLQAGQFSATATMSISYL</sequence>
<evidence type="ECO:0000313" key="5">
    <source>
        <dbReference type="EMBL" id="QXX21671.1"/>
    </source>
</evidence>
<dbReference type="GO" id="GO:0043709">
    <property type="term" value="P:cell adhesion involved in single-species biofilm formation"/>
    <property type="evidence" value="ECO:0007669"/>
    <property type="project" value="TreeGrafter"/>
</dbReference>
<feature type="signal peptide" evidence="1">
    <location>
        <begin position="1"/>
        <end position="25"/>
    </location>
</feature>
<organism evidence="3">
    <name type="scientific">Salmonella enterica subsp. salamae</name>
    <dbReference type="NCBI Taxonomy" id="59202"/>
    <lineage>
        <taxon>Bacteria</taxon>
        <taxon>Pseudomonadati</taxon>
        <taxon>Pseudomonadota</taxon>
        <taxon>Gammaproteobacteria</taxon>
        <taxon>Enterobacterales</taxon>
        <taxon>Enterobacteriaceae</taxon>
        <taxon>Salmonella</taxon>
    </lineage>
</organism>
<reference evidence="4" key="2">
    <citation type="submission" date="2021-07" db="EMBL/GenBank/DDBJ databases">
        <title>Whole-Genome Sequences of non-enterica strains of Salmonella enterica isolated from poultry houses.</title>
        <authorList>
            <person name="Lamas A."/>
            <person name="Regal P."/>
            <person name="Miranda J.M."/>
            <person name="Vazquez B."/>
            <person name="Cepeda A."/>
            <person name="Franco C.M."/>
        </authorList>
    </citation>
    <scope>NUCLEOTIDE SEQUENCE</scope>
    <source>
        <strain evidence="4">LHICA_SA1</strain>
        <strain evidence="6">LHICA_SA2</strain>
        <strain evidence="5">LHICA_SA3</strain>
    </source>
</reference>
<dbReference type="InterPro" id="IPR000259">
    <property type="entry name" value="Adhesion_dom_fimbrial"/>
</dbReference>
<dbReference type="EMBL" id="CP079838">
    <property type="protein sequence ID" value="QXX21671.1"/>
    <property type="molecule type" value="Genomic_DNA"/>
</dbReference>
<dbReference type="AlphaFoldDB" id="A0A344QXS2"/>
<dbReference type="GO" id="GO:0009289">
    <property type="term" value="C:pilus"/>
    <property type="evidence" value="ECO:0007669"/>
    <property type="project" value="InterPro"/>
</dbReference>
<dbReference type="PANTHER" id="PTHR33420:SF26">
    <property type="entry name" value="FIMBRIAL SUBUNIT"/>
    <property type="match status" value="1"/>
</dbReference>
<feature type="domain" description="Fimbrial-type adhesion" evidence="2">
    <location>
        <begin position="32"/>
        <end position="184"/>
    </location>
</feature>
<dbReference type="EMBL" id="AAIVAV010000019">
    <property type="protein sequence ID" value="ECI4010904.1"/>
    <property type="molecule type" value="Genomic_DNA"/>
</dbReference>
<feature type="chain" id="PRO_5035662153" evidence="1">
    <location>
        <begin position="26"/>
        <end position="185"/>
    </location>
</feature>
<accession>A0A3Z3Q305</accession>
<evidence type="ECO:0000259" key="2">
    <source>
        <dbReference type="Pfam" id="PF00419"/>
    </source>
</evidence>
<evidence type="ECO:0000313" key="3">
    <source>
        <dbReference type="EMBL" id="ECI4010904.1"/>
    </source>
</evidence>
<evidence type="ECO:0000313" key="6">
    <source>
        <dbReference type="EMBL" id="QXX24769.1"/>
    </source>
</evidence>
<dbReference type="Gene3D" id="2.60.40.1090">
    <property type="entry name" value="Fimbrial-type adhesion domain"/>
    <property type="match status" value="1"/>
</dbReference>
<dbReference type="InterPro" id="IPR036937">
    <property type="entry name" value="Adhesion_dom_fimbrial_sf"/>
</dbReference>
<accession>A0A344QXS2</accession>
<reference evidence="3" key="1">
    <citation type="submission" date="2018-06" db="EMBL/GenBank/DDBJ databases">
        <authorList>
            <person name="Ashton P.M."/>
            <person name="Dallman T."/>
            <person name="Nair S."/>
            <person name="De Pinna E."/>
            <person name="Peters T."/>
            <person name="Grant K."/>
        </authorList>
    </citation>
    <scope>NUCLEOTIDE SEQUENCE [LARGE SCALE GENOMIC DNA]</scope>
    <source>
        <strain evidence="3">275803</strain>
    </source>
</reference>
<gene>
    <name evidence="3" type="ORF">DN310_16615</name>
    <name evidence="5" type="ORF">JMJ83_04260</name>
    <name evidence="6" type="ORF">JMJ84_19850</name>
    <name evidence="4" type="ORF">JMJ86_04195</name>
</gene>
<evidence type="ECO:0000256" key="1">
    <source>
        <dbReference type="SAM" id="SignalP"/>
    </source>
</evidence>
<evidence type="ECO:0000313" key="4">
    <source>
        <dbReference type="EMBL" id="QXX17122.1"/>
    </source>
</evidence>
<dbReference type="InterPro" id="IPR050263">
    <property type="entry name" value="Bact_Fimbrial_Adh_Pro"/>
</dbReference>
<dbReference type="PANTHER" id="PTHR33420">
    <property type="entry name" value="FIMBRIAL SUBUNIT ELFA-RELATED"/>
    <property type="match status" value="1"/>
</dbReference>
<dbReference type="SUPFAM" id="SSF49401">
    <property type="entry name" value="Bacterial adhesins"/>
    <property type="match status" value="1"/>
</dbReference>
<dbReference type="Proteomes" id="UP000839598">
    <property type="component" value="Unassembled WGS sequence"/>
</dbReference>
<name>A0A344QXS2_SALER</name>
<keyword evidence="1" id="KW-0732">Signal</keyword>
<protein>
    <submittedName>
        <fullName evidence="3">Fimbrial protein</fullName>
    </submittedName>
</protein>